<dbReference type="RefSeq" id="WP_203854566.1">
    <property type="nucleotide sequence ID" value="NZ_BAAAVW010000034.1"/>
</dbReference>
<evidence type="ECO:0000313" key="5">
    <source>
        <dbReference type="EMBL" id="GIG52966.1"/>
    </source>
</evidence>
<dbReference type="InterPro" id="IPR017853">
    <property type="entry name" value="GH"/>
</dbReference>
<organism evidence="5 6">
    <name type="scientific">Dactylosporangium siamense</name>
    <dbReference type="NCBI Taxonomy" id="685454"/>
    <lineage>
        <taxon>Bacteria</taxon>
        <taxon>Bacillati</taxon>
        <taxon>Actinomycetota</taxon>
        <taxon>Actinomycetes</taxon>
        <taxon>Micromonosporales</taxon>
        <taxon>Micromonosporaceae</taxon>
        <taxon>Dactylosporangium</taxon>
    </lineage>
</organism>
<dbReference type="Gene3D" id="3.20.20.80">
    <property type="entry name" value="Glycosidases"/>
    <property type="match status" value="1"/>
</dbReference>
<dbReference type="GO" id="GO:0005975">
    <property type="term" value="P:carbohydrate metabolic process"/>
    <property type="evidence" value="ECO:0007669"/>
    <property type="project" value="InterPro"/>
</dbReference>
<comment type="similarity">
    <text evidence="1 4">Belongs to the glycosyl hydrolase 1 family.</text>
</comment>
<evidence type="ECO:0000256" key="2">
    <source>
        <dbReference type="ARBA" id="ARBA00022801"/>
    </source>
</evidence>
<dbReference type="SUPFAM" id="SSF51445">
    <property type="entry name" value="(Trans)glycosidases"/>
    <property type="match status" value="1"/>
</dbReference>
<dbReference type="PANTHER" id="PTHR10353">
    <property type="entry name" value="GLYCOSYL HYDROLASE"/>
    <property type="match status" value="1"/>
</dbReference>
<dbReference type="Proteomes" id="UP000660611">
    <property type="component" value="Unassembled WGS sequence"/>
</dbReference>
<accession>A0A919PYZ6</accession>
<sequence>MNQFSDGVLRLGVGIEDTFIAHTALGRRKLDEYELTQHYTRWAGDLDLVKASGANTVRYGLPWYRINPAPGTYVWDWADRVVDRLCELGLEVIVDLVHYGTPEWLDNHFINHRYPQAVAEYAFALAERYGDRLTAWTPLNEPQWTARLCGESGTWPPYLTGDDGYLQMMRAIAKGVVGSQRAITDATGGKATFVHVEASFRYPSGDSGVLNERRWLCGDLLNGMVGEGHPLLGYLREHGFTDDDLTWFASNPARPDVMGINYYPMWSTLVHEDGPGGAAQERDDGVAGLEEIIRETAARYGVPVMVTETSYEGTMAQRIAWLRDSVALLHKLRSEVEIAGYIWWPFFDQIRWQYREALDPVEQHLHRLGLVTLDTDDVGGFPRRPNELFDVFQALCQGRQS</sequence>
<dbReference type="Pfam" id="PF00232">
    <property type="entry name" value="Glyco_hydro_1"/>
    <property type="match status" value="1"/>
</dbReference>
<protein>
    <submittedName>
        <fullName evidence="5">Beta-glucosidase</fullName>
    </submittedName>
</protein>
<dbReference type="GO" id="GO:0008422">
    <property type="term" value="F:beta-glucosidase activity"/>
    <property type="evidence" value="ECO:0007669"/>
    <property type="project" value="TreeGrafter"/>
</dbReference>
<evidence type="ECO:0000256" key="4">
    <source>
        <dbReference type="RuleBase" id="RU003690"/>
    </source>
</evidence>
<gene>
    <name evidence="5" type="ORF">Dsi01nite_110070</name>
</gene>
<keyword evidence="3" id="KW-0326">Glycosidase</keyword>
<dbReference type="EMBL" id="BONQ01000205">
    <property type="protein sequence ID" value="GIG52966.1"/>
    <property type="molecule type" value="Genomic_DNA"/>
</dbReference>
<name>A0A919PYZ6_9ACTN</name>
<evidence type="ECO:0000313" key="6">
    <source>
        <dbReference type="Proteomes" id="UP000660611"/>
    </source>
</evidence>
<dbReference type="AlphaFoldDB" id="A0A919PYZ6"/>
<keyword evidence="2" id="KW-0378">Hydrolase</keyword>
<evidence type="ECO:0000256" key="1">
    <source>
        <dbReference type="ARBA" id="ARBA00010838"/>
    </source>
</evidence>
<reference evidence="5" key="1">
    <citation type="submission" date="2021-01" db="EMBL/GenBank/DDBJ databases">
        <title>Whole genome shotgun sequence of Dactylosporangium siamense NBRC 106093.</title>
        <authorList>
            <person name="Komaki H."/>
            <person name="Tamura T."/>
        </authorList>
    </citation>
    <scope>NUCLEOTIDE SEQUENCE</scope>
    <source>
        <strain evidence="5">NBRC 106093</strain>
    </source>
</reference>
<dbReference type="PANTHER" id="PTHR10353:SF36">
    <property type="entry name" value="LP05116P"/>
    <property type="match status" value="1"/>
</dbReference>
<dbReference type="InterPro" id="IPR001360">
    <property type="entry name" value="Glyco_hydro_1"/>
</dbReference>
<evidence type="ECO:0000256" key="3">
    <source>
        <dbReference type="ARBA" id="ARBA00023295"/>
    </source>
</evidence>
<proteinExistence type="inferred from homology"/>
<keyword evidence="6" id="KW-1185">Reference proteome</keyword>
<comment type="caution">
    <text evidence="5">The sequence shown here is derived from an EMBL/GenBank/DDBJ whole genome shotgun (WGS) entry which is preliminary data.</text>
</comment>